<keyword evidence="3" id="KW-1185">Reference proteome</keyword>
<dbReference type="EMBL" id="JBHSFN010000003">
    <property type="protein sequence ID" value="MFC4585850.1"/>
    <property type="molecule type" value="Genomic_DNA"/>
</dbReference>
<dbReference type="Proteomes" id="UP001595891">
    <property type="component" value="Unassembled WGS sequence"/>
</dbReference>
<accession>A0ABV9EAC0</accession>
<reference evidence="3" key="1">
    <citation type="journal article" date="2019" name="Int. J. Syst. Evol. Microbiol.">
        <title>The Global Catalogue of Microorganisms (GCM) 10K type strain sequencing project: providing services to taxonomists for standard genome sequencing and annotation.</title>
        <authorList>
            <consortium name="The Broad Institute Genomics Platform"/>
            <consortium name="The Broad Institute Genome Sequencing Center for Infectious Disease"/>
            <person name="Wu L."/>
            <person name="Ma J."/>
        </authorList>
    </citation>
    <scope>NUCLEOTIDE SEQUENCE [LARGE SCALE GENOMIC DNA]</scope>
    <source>
        <strain evidence="3">CCUG 49560</strain>
    </source>
</reference>
<gene>
    <name evidence="2" type="ORF">ACFO8L_07195</name>
</gene>
<name>A0ABV9EAC0_9ACTN</name>
<feature type="region of interest" description="Disordered" evidence="1">
    <location>
        <begin position="72"/>
        <end position="108"/>
    </location>
</feature>
<sequence length="331" mass="33791">MSAPVPLRARFDPALGGRWTSLAGGGREWLWSRDEPARAAAVPGAAFADAGGLEECVPTIRGLPDHGDAWSRPWHTPGPGPAGAGSFHGRAGAGSSNRPAGLGLEGGPAGADSFHGRAGAGVESGVRCADFELVRVVTHEAGAVVADYRLSASPGYTFVWAAHALLDLGEDARVLAPPGTPVRLYPEAAPPGPGGRTAPPGSAGRPVPYVEGLWPMPFGVPLDRLGPDDGTAVGAILRHGAVRVTDGGDTLSLRVEAPTGVPVSTALWRNLGGFPAGAPYRSVGVEPMLGAVFDLAEAGPGDAAVVPPSGELTWRLVLTAERVTIPERRNP</sequence>
<dbReference type="Gene3D" id="2.70.98.10">
    <property type="match status" value="1"/>
</dbReference>
<evidence type="ECO:0008006" key="4">
    <source>
        <dbReference type="Google" id="ProtNLM"/>
    </source>
</evidence>
<proteinExistence type="predicted"/>
<dbReference type="InterPro" id="IPR014718">
    <property type="entry name" value="GH-type_carb-bd"/>
</dbReference>
<dbReference type="RefSeq" id="WP_262841167.1">
    <property type="nucleotide sequence ID" value="NZ_JANZYP010000004.1"/>
</dbReference>
<organism evidence="2 3">
    <name type="scientific">Sphaerisporangium corydalis</name>
    <dbReference type="NCBI Taxonomy" id="1441875"/>
    <lineage>
        <taxon>Bacteria</taxon>
        <taxon>Bacillati</taxon>
        <taxon>Actinomycetota</taxon>
        <taxon>Actinomycetes</taxon>
        <taxon>Streptosporangiales</taxon>
        <taxon>Streptosporangiaceae</taxon>
        <taxon>Sphaerisporangium</taxon>
    </lineage>
</organism>
<evidence type="ECO:0000313" key="2">
    <source>
        <dbReference type="EMBL" id="MFC4585850.1"/>
    </source>
</evidence>
<evidence type="ECO:0000256" key="1">
    <source>
        <dbReference type="SAM" id="MobiDB-lite"/>
    </source>
</evidence>
<comment type="caution">
    <text evidence="2">The sequence shown here is derived from an EMBL/GenBank/DDBJ whole genome shotgun (WGS) entry which is preliminary data.</text>
</comment>
<evidence type="ECO:0000313" key="3">
    <source>
        <dbReference type="Proteomes" id="UP001595891"/>
    </source>
</evidence>
<protein>
    <recommendedName>
        <fullName evidence="4">Galactose mutarotase</fullName>
    </recommendedName>
</protein>